<keyword evidence="1" id="KW-0472">Membrane</keyword>
<accession>A0A420BHR9</accession>
<dbReference type="RefSeq" id="WP_120257908.1">
    <property type="nucleotide sequence ID" value="NZ_RAPY01000001.1"/>
</dbReference>
<feature type="transmembrane region" description="Helical" evidence="1">
    <location>
        <begin position="12"/>
        <end position="30"/>
    </location>
</feature>
<evidence type="ECO:0000313" key="2">
    <source>
        <dbReference type="EMBL" id="RKE56206.1"/>
    </source>
</evidence>
<dbReference type="AlphaFoldDB" id="A0A420BHR9"/>
<dbReference type="OrthoDB" id="706878at2"/>
<proteinExistence type="predicted"/>
<sequence length="174" mass="20994">MKVYYPNNQWTFYMISPLIIWVGLCYLIFVERNFSLVLMGFALFSFLFFCYCLYERFGTQLAIYADRLELRQNFQQPQSFYYTDHEFVVGPTYDTYTRQVFSKKYAGRSRYFFIYPLDEDGNRVKMLSTALELSITKGRYRKIQKDLSESLEKLDLLAHLRYNNNHDTVIVRNR</sequence>
<reference evidence="2 3" key="1">
    <citation type="submission" date="2018-09" db="EMBL/GenBank/DDBJ databases">
        <title>Genomic Encyclopedia of Type Strains, Phase III (KMG-III): the genomes of soil and plant-associated and newly described type strains.</title>
        <authorList>
            <person name="Whitman W."/>
        </authorList>
    </citation>
    <scope>NUCLEOTIDE SEQUENCE [LARGE SCALE GENOMIC DNA]</scope>
    <source>
        <strain evidence="2 3">CECT 7938</strain>
    </source>
</reference>
<protein>
    <submittedName>
        <fullName evidence="2">Uncharacterized protein</fullName>
    </submittedName>
</protein>
<gene>
    <name evidence="2" type="ORF">DFQ12_1059</name>
</gene>
<keyword evidence="1" id="KW-1133">Transmembrane helix</keyword>
<name>A0A420BHR9_SPHD1</name>
<comment type="caution">
    <text evidence="2">The sequence shown here is derived from an EMBL/GenBank/DDBJ whole genome shotgun (WGS) entry which is preliminary data.</text>
</comment>
<keyword evidence="3" id="KW-1185">Reference proteome</keyword>
<dbReference type="EMBL" id="RAPY01000001">
    <property type="protein sequence ID" value="RKE56206.1"/>
    <property type="molecule type" value="Genomic_DNA"/>
</dbReference>
<evidence type="ECO:0000313" key="3">
    <source>
        <dbReference type="Proteomes" id="UP000286246"/>
    </source>
</evidence>
<dbReference type="Proteomes" id="UP000286246">
    <property type="component" value="Unassembled WGS sequence"/>
</dbReference>
<evidence type="ECO:0000256" key="1">
    <source>
        <dbReference type="SAM" id="Phobius"/>
    </source>
</evidence>
<organism evidence="2 3">
    <name type="scientific">Sphingobacterium detergens</name>
    <dbReference type="NCBI Taxonomy" id="1145106"/>
    <lineage>
        <taxon>Bacteria</taxon>
        <taxon>Pseudomonadati</taxon>
        <taxon>Bacteroidota</taxon>
        <taxon>Sphingobacteriia</taxon>
        <taxon>Sphingobacteriales</taxon>
        <taxon>Sphingobacteriaceae</taxon>
        <taxon>Sphingobacterium</taxon>
    </lineage>
</organism>
<keyword evidence="1" id="KW-0812">Transmembrane</keyword>
<feature type="transmembrane region" description="Helical" evidence="1">
    <location>
        <begin position="36"/>
        <end position="54"/>
    </location>
</feature>